<dbReference type="EMBL" id="JAXAVU010000003">
    <property type="protein sequence ID" value="MDX8141527.1"/>
    <property type="molecule type" value="Genomic_DNA"/>
</dbReference>
<keyword evidence="1" id="KW-1133">Transmembrane helix</keyword>
<accession>A0ABU4UQT3</accession>
<evidence type="ECO:0000256" key="1">
    <source>
        <dbReference type="SAM" id="Phobius"/>
    </source>
</evidence>
<keyword evidence="1" id="KW-0812">Transmembrane</keyword>
<protein>
    <submittedName>
        <fullName evidence="2">Uncharacterized protein</fullName>
    </submittedName>
</protein>
<sequence>MTRKRQSEKRVVFTEDTAHSLATDHGMFPVAVRPAALRLLWLGLGLVLVALLVLAVAIGRTL</sequence>
<dbReference type="Proteomes" id="UP001285352">
    <property type="component" value="Unassembled WGS sequence"/>
</dbReference>
<organism evidence="2 3">
    <name type="scientific">Lentzea sokolovensis</name>
    <dbReference type="NCBI Taxonomy" id="3095429"/>
    <lineage>
        <taxon>Bacteria</taxon>
        <taxon>Bacillati</taxon>
        <taxon>Actinomycetota</taxon>
        <taxon>Actinomycetes</taxon>
        <taxon>Pseudonocardiales</taxon>
        <taxon>Pseudonocardiaceae</taxon>
        <taxon>Lentzea</taxon>
    </lineage>
</organism>
<evidence type="ECO:0000313" key="2">
    <source>
        <dbReference type="EMBL" id="MDX8141527.1"/>
    </source>
</evidence>
<proteinExistence type="predicted"/>
<feature type="transmembrane region" description="Helical" evidence="1">
    <location>
        <begin position="39"/>
        <end position="59"/>
    </location>
</feature>
<keyword evidence="3" id="KW-1185">Reference proteome</keyword>
<reference evidence="2 3" key="1">
    <citation type="submission" date="2023-11" db="EMBL/GenBank/DDBJ databases">
        <title>Lentzea sokolovensis, sp. nov., Lentzea kristufkii, sp. nov., and Lentzea miocenensis, sp. nov., rare actinobacteria from Sokolov Coal Basin, Miocene lacustrine sediment, Czech Republic.</title>
        <authorList>
            <person name="Lara A."/>
            <person name="Kotroba L."/>
            <person name="Nouioui I."/>
            <person name="Neumann-Schaal M."/>
            <person name="Mast Y."/>
            <person name="Chronakova A."/>
        </authorList>
    </citation>
    <scope>NUCLEOTIDE SEQUENCE [LARGE SCALE GENOMIC DNA]</scope>
    <source>
        <strain evidence="2 3">BCCO 10_0061</strain>
    </source>
</reference>
<dbReference type="RefSeq" id="WP_319973854.1">
    <property type="nucleotide sequence ID" value="NZ_JAXAVU010000003.1"/>
</dbReference>
<evidence type="ECO:0000313" key="3">
    <source>
        <dbReference type="Proteomes" id="UP001285352"/>
    </source>
</evidence>
<comment type="caution">
    <text evidence="2">The sequence shown here is derived from an EMBL/GenBank/DDBJ whole genome shotgun (WGS) entry which is preliminary data.</text>
</comment>
<keyword evidence="1" id="KW-0472">Membrane</keyword>
<name>A0ABU4UQT3_9PSEU</name>
<gene>
    <name evidence="2" type="ORF">SK854_05345</name>
</gene>